<name>A0ABU2AC77_9BURK</name>
<dbReference type="RefSeq" id="WP_310331442.1">
    <property type="nucleotide sequence ID" value="NZ_JAVDXV010000008.1"/>
</dbReference>
<dbReference type="EMBL" id="JAVDXV010000008">
    <property type="protein sequence ID" value="MDR7334779.1"/>
    <property type="molecule type" value="Genomic_DNA"/>
</dbReference>
<dbReference type="PANTHER" id="PTHR34988:SF1">
    <property type="entry name" value="DNA-BINDING PROTEIN"/>
    <property type="match status" value="1"/>
</dbReference>
<gene>
    <name evidence="2" type="ORF">J2X21_003943</name>
</gene>
<keyword evidence="3" id="KW-1185">Reference proteome</keyword>
<evidence type="ECO:0000313" key="2">
    <source>
        <dbReference type="EMBL" id="MDR7334779.1"/>
    </source>
</evidence>
<dbReference type="PROSITE" id="PS51742">
    <property type="entry name" value="PPC"/>
    <property type="match status" value="1"/>
</dbReference>
<comment type="caution">
    <text evidence="2">The sequence shown here is derived from an EMBL/GenBank/DDBJ whole genome shotgun (WGS) entry which is preliminary data.</text>
</comment>
<dbReference type="PANTHER" id="PTHR34988">
    <property type="entry name" value="PROTEIN, PUTATIVE-RELATED"/>
    <property type="match status" value="1"/>
</dbReference>
<evidence type="ECO:0000313" key="3">
    <source>
        <dbReference type="Proteomes" id="UP001180825"/>
    </source>
</evidence>
<evidence type="ECO:0000259" key="1">
    <source>
        <dbReference type="PROSITE" id="PS51742"/>
    </source>
</evidence>
<sequence length="129" mass="13058">MEALRLQPGDDLRGALQKLGRTGFVVAGIGSLAQAQLRFADEPGPAHLAGPLEILTLCGSLTPDGAHLHASVADATGRVSGGHVCMGCVVHTTAELLIAPLPAGSLTRAFDATTGYAELVVRAPPADLG</sequence>
<dbReference type="InterPro" id="IPR005175">
    <property type="entry name" value="PPC_dom"/>
</dbReference>
<organism evidence="2 3">
    <name type="scientific">Roseateles asaccharophilus</name>
    <dbReference type="NCBI Taxonomy" id="582607"/>
    <lineage>
        <taxon>Bacteria</taxon>
        <taxon>Pseudomonadati</taxon>
        <taxon>Pseudomonadota</taxon>
        <taxon>Betaproteobacteria</taxon>
        <taxon>Burkholderiales</taxon>
        <taxon>Sphaerotilaceae</taxon>
        <taxon>Roseateles</taxon>
    </lineage>
</organism>
<dbReference type="Pfam" id="PF03479">
    <property type="entry name" value="PCC"/>
    <property type="match status" value="1"/>
</dbReference>
<accession>A0ABU2AC77</accession>
<reference evidence="2 3" key="1">
    <citation type="submission" date="2023-07" db="EMBL/GenBank/DDBJ databases">
        <title>Sorghum-associated microbial communities from plants grown in Nebraska, USA.</title>
        <authorList>
            <person name="Schachtman D."/>
        </authorList>
    </citation>
    <scope>NUCLEOTIDE SEQUENCE [LARGE SCALE GENOMIC DNA]</scope>
    <source>
        <strain evidence="2 3">BE316</strain>
    </source>
</reference>
<proteinExistence type="predicted"/>
<dbReference type="SUPFAM" id="SSF117856">
    <property type="entry name" value="AF0104/ALDC/Ptd012-like"/>
    <property type="match status" value="1"/>
</dbReference>
<dbReference type="CDD" id="cd11378">
    <property type="entry name" value="DUF296"/>
    <property type="match status" value="1"/>
</dbReference>
<dbReference type="Proteomes" id="UP001180825">
    <property type="component" value="Unassembled WGS sequence"/>
</dbReference>
<dbReference type="Gene3D" id="3.30.1330.80">
    <property type="entry name" value="Hypothetical protein, similar to alpha- acetolactate decarboxylase, domain 2"/>
    <property type="match status" value="1"/>
</dbReference>
<feature type="domain" description="PPC" evidence="1">
    <location>
        <begin position="1"/>
        <end position="122"/>
    </location>
</feature>
<protein>
    <submittedName>
        <fullName evidence="2">DNA-binding protein with PD1-like motif</fullName>
    </submittedName>
</protein>